<keyword evidence="1" id="KW-1133">Transmembrane helix</keyword>
<feature type="transmembrane region" description="Helical" evidence="1">
    <location>
        <begin position="153"/>
        <end position="173"/>
    </location>
</feature>
<dbReference type="RefSeq" id="XP_007769866.1">
    <property type="nucleotide sequence ID" value="XM_007771676.1"/>
</dbReference>
<dbReference type="AlphaFoldDB" id="A0A5M3MKG0"/>
<dbReference type="GeneID" id="19201981"/>
<name>A0A5M3MKG0_CONPW</name>
<organism evidence="3 4">
    <name type="scientific">Coniophora puteana (strain RWD-64-598)</name>
    <name type="common">Brown rot fungus</name>
    <dbReference type="NCBI Taxonomy" id="741705"/>
    <lineage>
        <taxon>Eukaryota</taxon>
        <taxon>Fungi</taxon>
        <taxon>Dikarya</taxon>
        <taxon>Basidiomycota</taxon>
        <taxon>Agaricomycotina</taxon>
        <taxon>Agaricomycetes</taxon>
        <taxon>Agaricomycetidae</taxon>
        <taxon>Boletales</taxon>
        <taxon>Coniophorineae</taxon>
        <taxon>Coniophoraceae</taxon>
        <taxon>Coniophora</taxon>
    </lineage>
</organism>
<reference evidence="4" key="1">
    <citation type="journal article" date="2012" name="Science">
        <title>The Paleozoic origin of enzymatic lignin decomposition reconstructed from 31 fungal genomes.</title>
        <authorList>
            <person name="Floudas D."/>
            <person name="Binder M."/>
            <person name="Riley R."/>
            <person name="Barry K."/>
            <person name="Blanchette R.A."/>
            <person name="Henrissat B."/>
            <person name="Martinez A.T."/>
            <person name="Otillar R."/>
            <person name="Spatafora J.W."/>
            <person name="Yadav J.S."/>
            <person name="Aerts A."/>
            <person name="Benoit I."/>
            <person name="Boyd A."/>
            <person name="Carlson A."/>
            <person name="Copeland A."/>
            <person name="Coutinho P.M."/>
            <person name="de Vries R.P."/>
            <person name="Ferreira P."/>
            <person name="Findley K."/>
            <person name="Foster B."/>
            <person name="Gaskell J."/>
            <person name="Glotzer D."/>
            <person name="Gorecki P."/>
            <person name="Heitman J."/>
            <person name="Hesse C."/>
            <person name="Hori C."/>
            <person name="Igarashi K."/>
            <person name="Jurgens J.A."/>
            <person name="Kallen N."/>
            <person name="Kersten P."/>
            <person name="Kohler A."/>
            <person name="Kuees U."/>
            <person name="Kumar T.K.A."/>
            <person name="Kuo A."/>
            <person name="LaButti K."/>
            <person name="Larrondo L.F."/>
            <person name="Lindquist E."/>
            <person name="Ling A."/>
            <person name="Lombard V."/>
            <person name="Lucas S."/>
            <person name="Lundell T."/>
            <person name="Martin R."/>
            <person name="McLaughlin D.J."/>
            <person name="Morgenstern I."/>
            <person name="Morin E."/>
            <person name="Murat C."/>
            <person name="Nagy L.G."/>
            <person name="Nolan M."/>
            <person name="Ohm R.A."/>
            <person name="Patyshakuliyeva A."/>
            <person name="Rokas A."/>
            <person name="Ruiz-Duenas F.J."/>
            <person name="Sabat G."/>
            <person name="Salamov A."/>
            <person name="Samejima M."/>
            <person name="Schmutz J."/>
            <person name="Slot J.C."/>
            <person name="St John F."/>
            <person name="Stenlid J."/>
            <person name="Sun H."/>
            <person name="Sun S."/>
            <person name="Syed K."/>
            <person name="Tsang A."/>
            <person name="Wiebenga A."/>
            <person name="Young D."/>
            <person name="Pisabarro A."/>
            <person name="Eastwood D.C."/>
            <person name="Martin F."/>
            <person name="Cullen D."/>
            <person name="Grigoriev I.V."/>
            <person name="Hibbett D.S."/>
        </authorList>
    </citation>
    <scope>NUCLEOTIDE SEQUENCE [LARGE SCALE GENOMIC DNA]</scope>
    <source>
        <strain evidence="4">RWD-64-598 SS2</strain>
    </source>
</reference>
<evidence type="ECO:0000313" key="4">
    <source>
        <dbReference type="Proteomes" id="UP000053558"/>
    </source>
</evidence>
<feature type="domain" description="DUF6534" evidence="2">
    <location>
        <begin position="118"/>
        <end position="203"/>
    </location>
</feature>
<dbReference type="Pfam" id="PF20152">
    <property type="entry name" value="DUF6534"/>
    <property type="match status" value="1"/>
</dbReference>
<protein>
    <recommendedName>
        <fullName evidence="2">DUF6534 domain-containing protein</fullName>
    </recommendedName>
</protein>
<dbReference type="PANTHER" id="PTHR40465">
    <property type="entry name" value="CHROMOSOME 1, WHOLE GENOME SHOTGUN SEQUENCE"/>
    <property type="match status" value="1"/>
</dbReference>
<feature type="transmembrane region" description="Helical" evidence="1">
    <location>
        <begin position="37"/>
        <end position="59"/>
    </location>
</feature>
<evidence type="ECO:0000256" key="1">
    <source>
        <dbReference type="SAM" id="Phobius"/>
    </source>
</evidence>
<feature type="transmembrane region" description="Helical" evidence="1">
    <location>
        <begin position="71"/>
        <end position="97"/>
    </location>
</feature>
<dbReference type="PANTHER" id="PTHR40465:SF1">
    <property type="entry name" value="DUF6534 DOMAIN-CONTAINING PROTEIN"/>
    <property type="match status" value="1"/>
</dbReference>
<evidence type="ECO:0000313" key="3">
    <source>
        <dbReference type="EMBL" id="EIW79450.1"/>
    </source>
</evidence>
<dbReference type="KEGG" id="cput:CONPUDRAFT_144745"/>
<keyword evidence="4" id="KW-1185">Reference proteome</keyword>
<evidence type="ECO:0000259" key="2">
    <source>
        <dbReference type="Pfam" id="PF20152"/>
    </source>
</evidence>
<dbReference type="InterPro" id="IPR045339">
    <property type="entry name" value="DUF6534"/>
</dbReference>
<feature type="transmembrane region" description="Helical" evidence="1">
    <location>
        <begin position="109"/>
        <end position="132"/>
    </location>
</feature>
<proteinExistence type="predicted"/>
<dbReference type="Proteomes" id="UP000053558">
    <property type="component" value="Unassembled WGS sequence"/>
</dbReference>
<sequence>MVAFLFVLDTVHSASIIYMARYYVVTNYTNPEALLYVSWPYPFTPIATALAALATQIFDGWRIWRLSGNALLFRIIIVLAIVSFGLGAACGIKAWIINYIPNMVSISHLVTSWLVLQVAIDVFITATLITILGRSRTTFRRTTGVVNQIMRGAIQTGLFASVFSLGDLIPFLVAPNTNLYGMFAMPIGRIYTNTLLDTLLTRETLRNQLLADPTSINSVPGYSPAPVYTMSTLRFKYDKTTGHETADESCAQTPEVVKQALSV</sequence>
<keyword evidence="1" id="KW-0812">Transmembrane</keyword>
<dbReference type="OMA" id="IKAWIIN"/>
<keyword evidence="1" id="KW-0472">Membrane</keyword>
<accession>A0A5M3MKG0</accession>
<gene>
    <name evidence="3" type="ORF">CONPUDRAFT_144745</name>
</gene>
<comment type="caution">
    <text evidence="3">The sequence shown here is derived from an EMBL/GenBank/DDBJ whole genome shotgun (WGS) entry which is preliminary data.</text>
</comment>
<dbReference type="EMBL" id="JH711580">
    <property type="protein sequence ID" value="EIW79450.1"/>
    <property type="molecule type" value="Genomic_DNA"/>
</dbReference>